<dbReference type="Proteomes" id="UP000184368">
    <property type="component" value="Unassembled WGS sequence"/>
</dbReference>
<keyword evidence="3" id="KW-1185">Reference proteome</keyword>
<keyword evidence="1" id="KW-1133">Transmembrane helix</keyword>
<dbReference type="OrthoDB" id="1367059at2"/>
<evidence type="ECO:0000313" key="3">
    <source>
        <dbReference type="Proteomes" id="UP000184368"/>
    </source>
</evidence>
<feature type="transmembrane region" description="Helical" evidence="1">
    <location>
        <begin position="81"/>
        <end position="101"/>
    </location>
</feature>
<proteinExistence type="predicted"/>
<gene>
    <name evidence="2" type="ORF">SAMN05444008_1183</name>
</gene>
<evidence type="ECO:0008006" key="4">
    <source>
        <dbReference type="Google" id="ProtNLM"/>
    </source>
</evidence>
<keyword evidence="1" id="KW-0812">Transmembrane</keyword>
<accession>A0A1M5H2L8</accession>
<reference evidence="2 3" key="1">
    <citation type="submission" date="2016-11" db="EMBL/GenBank/DDBJ databases">
        <authorList>
            <person name="Jaros S."/>
            <person name="Januszkiewicz K."/>
            <person name="Wedrychowicz H."/>
        </authorList>
    </citation>
    <scope>NUCLEOTIDE SEQUENCE [LARGE SCALE GENOMIC DNA]</scope>
    <source>
        <strain evidence="2 3">DSM 26897</strain>
    </source>
</reference>
<dbReference type="EMBL" id="FQUO01000018">
    <property type="protein sequence ID" value="SHG10174.1"/>
    <property type="molecule type" value="Genomic_DNA"/>
</dbReference>
<protein>
    <recommendedName>
        <fullName evidence="4">DUF1493 family protein</fullName>
    </recommendedName>
</protein>
<dbReference type="InterPro" id="IPR010862">
    <property type="entry name" value="DUF1493"/>
</dbReference>
<name>A0A1M5H2L8_9BACT</name>
<dbReference type="STRING" id="1302690.BUE76_03895"/>
<organism evidence="2 3">
    <name type="scientific">Cnuella takakiae</name>
    <dbReference type="NCBI Taxonomy" id="1302690"/>
    <lineage>
        <taxon>Bacteria</taxon>
        <taxon>Pseudomonadati</taxon>
        <taxon>Bacteroidota</taxon>
        <taxon>Chitinophagia</taxon>
        <taxon>Chitinophagales</taxon>
        <taxon>Chitinophagaceae</taxon>
        <taxon>Cnuella</taxon>
    </lineage>
</organism>
<sequence>MKQSLFQIEFKELRKAYQEVKDFLERETAGEITSVKKDFEVDLQIAGDDTYELMDKFITVYRLEANGFDITKHFLSEGEQFSSSIAIAQLLSLPFVLIIWLLKILTFGKVDYTKTVVLPEFGRQTTGLTFGDLVTWYIVGKYRLRKDVRFVLKQGA</sequence>
<keyword evidence="1" id="KW-0472">Membrane</keyword>
<dbReference type="Pfam" id="PF07377">
    <property type="entry name" value="DUF1493"/>
    <property type="match status" value="1"/>
</dbReference>
<evidence type="ECO:0000256" key="1">
    <source>
        <dbReference type="SAM" id="Phobius"/>
    </source>
</evidence>
<dbReference type="RefSeq" id="WP_073046795.1">
    <property type="nucleotide sequence ID" value="NZ_FQUO01000018.1"/>
</dbReference>
<evidence type="ECO:0000313" key="2">
    <source>
        <dbReference type="EMBL" id="SHG10174.1"/>
    </source>
</evidence>
<dbReference type="AlphaFoldDB" id="A0A1M5H2L8"/>